<reference evidence="2" key="1">
    <citation type="submission" date="2020-05" db="EMBL/GenBank/DDBJ databases">
        <title>Phylogenomic resolution of chytrid fungi.</title>
        <authorList>
            <person name="Stajich J.E."/>
            <person name="Amses K."/>
            <person name="Simmons R."/>
            <person name="Seto K."/>
            <person name="Myers J."/>
            <person name="Bonds A."/>
            <person name="Quandt C.A."/>
            <person name="Barry K."/>
            <person name="Liu P."/>
            <person name="Grigoriev I."/>
            <person name="Longcore J.E."/>
            <person name="James T.Y."/>
        </authorList>
    </citation>
    <scope>NUCLEOTIDE SEQUENCE</scope>
    <source>
        <strain evidence="2">JEL0318</strain>
    </source>
</reference>
<name>A0AAD5X2T4_9FUNG</name>
<proteinExistence type="predicted"/>
<gene>
    <name evidence="2" type="ORF">HK097_010883</name>
</gene>
<dbReference type="InterPro" id="IPR012471">
    <property type="entry name" value="DUF1690"/>
</dbReference>
<feature type="compositionally biased region" description="Low complexity" evidence="1">
    <location>
        <begin position="1"/>
        <end position="20"/>
    </location>
</feature>
<feature type="non-terminal residue" evidence="2">
    <location>
        <position position="117"/>
    </location>
</feature>
<evidence type="ECO:0000313" key="3">
    <source>
        <dbReference type="Proteomes" id="UP001212841"/>
    </source>
</evidence>
<dbReference type="EMBL" id="JADGJD010000849">
    <property type="protein sequence ID" value="KAJ3048097.1"/>
    <property type="molecule type" value="Genomic_DNA"/>
</dbReference>
<dbReference type="Proteomes" id="UP001212841">
    <property type="component" value="Unassembled WGS sequence"/>
</dbReference>
<dbReference type="AlphaFoldDB" id="A0AAD5X2T4"/>
<dbReference type="Pfam" id="PF07956">
    <property type="entry name" value="DUF1690"/>
    <property type="match status" value="1"/>
</dbReference>
<comment type="caution">
    <text evidence="2">The sequence shown here is derived from an EMBL/GenBank/DDBJ whole genome shotgun (WGS) entry which is preliminary data.</text>
</comment>
<evidence type="ECO:0000313" key="2">
    <source>
        <dbReference type="EMBL" id="KAJ3048097.1"/>
    </source>
</evidence>
<evidence type="ECO:0008006" key="4">
    <source>
        <dbReference type="Google" id="ProtNLM"/>
    </source>
</evidence>
<protein>
    <recommendedName>
        <fullName evidence="4">DUF1690 domain-containing protein</fullName>
    </recommendedName>
</protein>
<organism evidence="2 3">
    <name type="scientific">Rhizophlyctis rosea</name>
    <dbReference type="NCBI Taxonomy" id="64517"/>
    <lineage>
        <taxon>Eukaryota</taxon>
        <taxon>Fungi</taxon>
        <taxon>Fungi incertae sedis</taxon>
        <taxon>Chytridiomycota</taxon>
        <taxon>Chytridiomycota incertae sedis</taxon>
        <taxon>Chytridiomycetes</taxon>
        <taxon>Rhizophlyctidales</taxon>
        <taxon>Rhizophlyctidaceae</taxon>
        <taxon>Rhizophlyctis</taxon>
    </lineage>
</organism>
<evidence type="ECO:0000256" key="1">
    <source>
        <dbReference type="SAM" id="MobiDB-lite"/>
    </source>
</evidence>
<feature type="region of interest" description="Disordered" evidence="1">
    <location>
        <begin position="1"/>
        <end position="22"/>
    </location>
</feature>
<accession>A0AAD5X2T4</accession>
<keyword evidence="3" id="KW-1185">Reference proteome</keyword>
<sequence length="117" mass="13453">PPAFASPFSSPASNTPASSNIDDVVKQRVQREVDLQQQKRLVHEQRSADQVRREVEDLLRRQKIPPKQEAVPEYVEKQNAVIACYNNNPGRTLDCWREVEEFKDVAKKAQREFVAAH</sequence>